<reference evidence="3" key="1">
    <citation type="submission" date="2020-10" db="EMBL/GenBank/DDBJ databases">
        <authorList>
            <person name="Gilroy R."/>
        </authorList>
    </citation>
    <scope>NUCLEOTIDE SEQUENCE</scope>
    <source>
        <strain evidence="3">G3-8215</strain>
    </source>
</reference>
<dbReference type="InterPro" id="IPR019079">
    <property type="entry name" value="Capsule_synth_CapA"/>
</dbReference>
<evidence type="ECO:0000256" key="1">
    <source>
        <dbReference type="ARBA" id="ARBA00005662"/>
    </source>
</evidence>
<dbReference type="CDD" id="cd07381">
    <property type="entry name" value="MPP_CapA"/>
    <property type="match status" value="1"/>
</dbReference>
<dbReference type="SUPFAM" id="SSF56300">
    <property type="entry name" value="Metallo-dependent phosphatases"/>
    <property type="match status" value="1"/>
</dbReference>
<comment type="similarity">
    <text evidence="1">Belongs to the CapA family.</text>
</comment>
<feature type="domain" description="Capsule synthesis protein CapA" evidence="2">
    <location>
        <begin position="54"/>
        <end position="318"/>
    </location>
</feature>
<proteinExistence type="inferred from homology"/>
<dbReference type="Proteomes" id="UP000725002">
    <property type="component" value="Unassembled WGS sequence"/>
</dbReference>
<evidence type="ECO:0000313" key="3">
    <source>
        <dbReference type="EMBL" id="MBO8484067.1"/>
    </source>
</evidence>
<protein>
    <submittedName>
        <fullName evidence="3">CapA family protein</fullName>
    </submittedName>
</protein>
<reference evidence="3" key="2">
    <citation type="journal article" date="2021" name="PeerJ">
        <title>Extensive microbial diversity within the chicken gut microbiome revealed by metagenomics and culture.</title>
        <authorList>
            <person name="Gilroy R."/>
            <person name="Ravi A."/>
            <person name="Getino M."/>
            <person name="Pursley I."/>
            <person name="Horton D.L."/>
            <person name="Alikhan N.F."/>
            <person name="Baker D."/>
            <person name="Gharbi K."/>
            <person name="Hall N."/>
            <person name="Watson M."/>
            <person name="Adriaenssens E.M."/>
            <person name="Foster-Nyarko E."/>
            <person name="Jarju S."/>
            <person name="Secka A."/>
            <person name="Antonio M."/>
            <person name="Oren A."/>
            <person name="Chaudhuri R.R."/>
            <person name="La Ragione R."/>
            <person name="Hildebrand F."/>
            <person name="Pallen M.J."/>
        </authorList>
    </citation>
    <scope>NUCLEOTIDE SEQUENCE</scope>
    <source>
        <strain evidence="3">G3-8215</strain>
    </source>
</reference>
<name>A0A940DSR4_9BACT</name>
<organism evidence="3 4">
    <name type="scientific">Candidatus Cryptobacteroides avicola</name>
    <dbReference type="NCBI Taxonomy" id="2840757"/>
    <lineage>
        <taxon>Bacteria</taxon>
        <taxon>Pseudomonadati</taxon>
        <taxon>Bacteroidota</taxon>
        <taxon>Bacteroidia</taxon>
        <taxon>Bacteroidales</taxon>
        <taxon>Candidatus Cryptobacteroides</taxon>
    </lineage>
</organism>
<dbReference type="PANTHER" id="PTHR33393">
    <property type="entry name" value="POLYGLUTAMINE SYNTHESIS ACCESSORY PROTEIN RV0574C-RELATED"/>
    <property type="match status" value="1"/>
</dbReference>
<dbReference type="PANTHER" id="PTHR33393:SF12">
    <property type="entry name" value="CAPSULE BIOSYNTHESIS PROTEIN CAPA"/>
    <property type="match status" value="1"/>
</dbReference>
<gene>
    <name evidence="3" type="ORF">IAB75_08160</name>
</gene>
<dbReference type="Pfam" id="PF09587">
    <property type="entry name" value="PGA_cap"/>
    <property type="match status" value="1"/>
</dbReference>
<dbReference type="Gene3D" id="3.60.21.10">
    <property type="match status" value="1"/>
</dbReference>
<comment type="caution">
    <text evidence="3">The sequence shown here is derived from an EMBL/GenBank/DDBJ whole genome shotgun (WGS) entry which is preliminary data.</text>
</comment>
<dbReference type="InterPro" id="IPR052169">
    <property type="entry name" value="CW_Biosynth-Accessory"/>
</dbReference>
<dbReference type="InterPro" id="IPR029052">
    <property type="entry name" value="Metallo-depent_PP-like"/>
</dbReference>
<evidence type="ECO:0000259" key="2">
    <source>
        <dbReference type="SMART" id="SM00854"/>
    </source>
</evidence>
<evidence type="ECO:0000313" key="4">
    <source>
        <dbReference type="Proteomes" id="UP000725002"/>
    </source>
</evidence>
<dbReference type="EMBL" id="JADILV010000056">
    <property type="protein sequence ID" value="MBO8484067.1"/>
    <property type="molecule type" value="Genomic_DNA"/>
</dbReference>
<accession>A0A940DSR4</accession>
<sequence>MMDLLKTTTLTVISLSIGTGGPLPCHGQNIDDASVFRLFNKEITEPAPEPDTVSFVFLGDIMLHSAQIANASEKFTGPDRSDTTGHYSFDFSQYFSDIQEYISAADLAVANMEFTLGGPPFTGYPAFSAPDGYARYMAECGIDVFLTANNHILDKGAQGAVRTLNVYTGLKEEFGTRYTGTGTGPVEFSETNPLIVDIGGLKAALVNFTYGTNAYVHEEYPRVNRTDKGQLLRQFRKAEESRADIIIALPHWGEEYSLLHSAHQYLMAEWLAENGADIIIGTHPHVVQDSTVITVRRGQFSGKKVPVIFSLGNAISNMSARDTQTGLLAKVCAVKHLNGKVEIFPIEFTYLWCSLPGRLKDTHCTIPVKKYLSRPGMWRMQYEYDKMLDSYTRVKTATGIKDQ</sequence>
<dbReference type="AlphaFoldDB" id="A0A940DSR4"/>
<dbReference type="SMART" id="SM00854">
    <property type="entry name" value="PGA_cap"/>
    <property type="match status" value="1"/>
</dbReference>